<gene>
    <name evidence="1" type="ORF">CEXT_538981</name>
</gene>
<sequence>MRYIPKEAFSGNHVFYNERFVVCRDAVATVAIEVFVFGYPLRRRTFVVCADDHRGRSFGNIPQMLFATLCYTVSINIDRHQSVILQNNRKGINHRKRLHNPNKKAPPLLLSSAPKSFRNNEDPGIDGQSFAETRNNLLECLQKSDTWMSLGIRRLFSPGIKFLAFAWKHLVV</sequence>
<dbReference type="Proteomes" id="UP001054945">
    <property type="component" value="Unassembled WGS sequence"/>
</dbReference>
<protein>
    <submittedName>
        <fullName evidence="1">Uncharacterized protein</fullName>
    </submittedName>
</protein>
<accession>A0AAV4Y081</accession>
<keyword evidence="2" id="KW-1185">Reference proteome</keyword>
<evidence type="ECO:0000313" key="1">
    <source>
        <dbReference type="EMBL" id="GIZ00420.1"/>
    </source>
</evidence>
<reference evidence="1 2" key="1">
    <citation type="submission" date="2021-06" db="EMBL/GenBank/DDBJ databases">
        <title>Caerostris extrusa draft genome.</title>
        <authorList>
            <person name="Kono N."/>
            <person name="Arakawa K."/>
        </authorList>
    </citation>
    <scope>NUCLEOTIDE SEQUENCE [LARGE SCALE GENOMIC DNA]</scope>
</reference>
<evidence type="ECO:0000313" key="2">
    <source>
        <dbReference type="Proteomes" id="UP001054945"/>
    </source>
</evidence>
<comment type="caution">
    <text evidence="1">The sequence shown here is derived from an EMBL/GenBank/DDBJ whole genome shotgun (WGS) entry which is preliminary data.</text>
</comment>
<proteinExistence type="predicted"/>
<dbReference type="EMBL" id="BPLR01018540">
    <property type="protein sequence ID" value="GIZ00420.1"/>
    <property type="molecule type" value="Genomic_DNA"/>
</dbReference>
<dbReference type="AlphaFoldDB" id="A0AAV4Y081"/>
<name>A0AAV4Y081_CAEEX</name>
<organism evidence="1 2">
    <name type="scientific">Caerostris extrusa</name>
    <name type="common">Bark spider</name>
    <name type="synonym">Caerostris bankana</name>
    <dbReference type="NCBI Taxonomy" id="172846"/>
    <lineage>
        <taxon>Eukaryota</taxon>
        <taxon>Metazoa</taxon>
        <taxon>Ecdysozoa</taxon>
        <taxon>Arthropoda</taxon>
        <taxon>Chelicerata</taxon>
        <taxon>Arachnida</taxon>
        <taxon>Araneae</taxon>
        <taxon>Araneomorphae</taxon>
        <taxon>Entelegynae</taxon>
        <taxon>Araneoidea</taxon>
        <taxon>Araneidae</taxon>
        <taxon>Caerostris</taxon>
    </lineage>
</organism>